<keyword evidence="5" id="KW-1185">Reference proteome</keyword>
<evidence type="ECO:0000313" key="4">
    <source>
        <dbReference type="EMBL" id="NYE71322.1"/>
    </source>
</evidence>
<proteinExistence type="predicted"/>
<dbReference type="InterPro" id="IPR000182">
    <property type="entry name" value="GNAT_dom"/>
</dbReference>
<evidence type="ECO:0000256" key="2">
    <source>
        <dbReference type="ARBA" id="ARBA00023315"/>
    </source>
</evidence>
<evidence type="ECO:0000313" key="5">
    <source>
        <dbReference type="Proteomes" id="UP000569914"/>
    </source>
</evidence>
<dbReference type="CDD" id="cd04301">
    <property type="entry name" value="NAT_SF"/>
    <property type="match status" value="1"/>
</dbReference>
<name>A0A7Y9I709_9ACTN</name>
<dbReference type="Proteomes" id="UP000569914">
    <property type="component" value="Unassembled WGS sequence"/>
</dbReference>
<dbReference type="PANTHER" id="PTHR43877">
    <property type="entry name" value="AMINOALKYLPHOSPHONATE N-ACETYLTRANSFERASE-RELATED-RELATED"/>
    <property type="match status" value="1"/>
</dbReference>
<dbReference type="Gene3D" id="3.40.630.30">
    <property type="match status" value="1"/>
</dbReference>
<dbReference type="AlphaFoldDB" id="A0A7Y9I709"/>
<dbReference type="RefSeq" id="WP_179751384.1">
    <property type="nucleotide sequence ID" value="NZ_JACCBU010000001.1"/>
</dbReference>
<dbReference type="GO" id="GO:0016747">
    <property type="term" value="F:acyltransferase activity, transferring groups other than amino-acyl groups"/>
    <property type="evidence" value="ECO:0007669"/>
    <property type="project" value="InterPro"/>
</dbReference>
<evidence type="ECO:0000259" key="3">
    <source>
        <dbReference type="PROSITE" id="PS51186"/>
    </source>
</evidence>
<gene>
    <name evidence="4" type="ORF">BKA15_002651</name>
</gene>
<keyword evidence="2" id="KW-0012">Acyltransferase</keyword>
<dbReference type="InterPro" id="IPR016181">
    <property type="entry name" value="Acyl_CoA_acyltransferase"/>
</dbReference>
<dbReference type="InterPro" id="IPR050832">
    <property type="entry name" value="Bact_Acetyltransf"/>
</dbReference>
<dbReference type="PROSITE" id="PS51186">
    <property type="entry name" value="GNAT"/>
    <property type="match status" value="1"/>
</dbReference>
<dbReference type="Pfam" id="PF13508">
    <property type="entry name" value="Acetyltransf_7"/>
    <property type="match status" value="1"/>
</dbReference>
<dbReference type="EMBL" id="JACCBU010000001">
    <property type="protein sequence ID" value="NYE71322.1"/>
    <property type="molecule type" value="Genomic_DNA"/>
</dbReference>
<organism evidence="4 5">
    <name type="scientific">Microlunatus parietis</name>
    <dbReference type="NCBI Taxonomy" id="682979"/>
    <lineage>
        <taxon>Bacteria</taxon>
        <taxon>Bacillati</taxon>
        <taxon>Actinomycetota</taxon>
        <taxon>Actinomycetes</taxon>
        <taxon>Propionibacteriales</taxon>
        <taxon>Propionibacteriaceae</taxon>
        <taxon>Microlunatus</taxon>
    </lineage>
</organism>
<protein>
    <submittedName>
        <fullName evidence="4">Putative N-acetyltransferase YhbS</fullName>
    </submittedName>
</protein>
<dbReference type="PANTHER" id="PTHR43877:SF1">
    <property type="entry name" value="ACETYLTRANSFERASE"/>
    <property type="match status" value="1"/>
</dbReference>
<sequence>MIDQVRIRPERAADVERIDALTRLAFDGREVEVDMITRIRASADFIPELSLVAEAGDQLVGHCLLARKTLRGKVMPPVLQLGPLGVHPAWQRQGIGGRLVVEAQRLARLRGAEPLIVLVGIPAYYPRFGFTGAMTFGVGPDMPAAMAYPLVDEVPDYRGTSIPLG</sequence>
<reference evidence="4 5" key="1">
    <citation type="submission" date="2020-07" db="EMBL/GenBank/DDBJ databases">
        <title>Sequencing the genomes of 1000 actinobacteria strains.</title>
        <authorList>
            <person name="Klenk H.-P."/>
        </authorList>
    </citation>
    <scope>NUCLEOTIDE SEQUENCE [LARGE SCALE GENOMIC DNA]</scope>
    <source>
        <strain evidence="4 5">DSM 22083</strain>
    </source>
</reference>
<dbReference type="SUPFAM" id="SSF55729">
    <property type="entry name" value="Acyl-CoA N-acyltransferases (Nat)"/>
    <property type="match status" value="1"/>
</dbReference>
<feature type="domain" description="N-acetyltransferase" evidence="3">
    <location>
        <begin position="5"/>
        <end position="151"/>
    </location>
</feature>
<comment type="caution">
    <text evidence="4">The sequence shown here is derived from an EMBL/GenBank/DDBJ whole genome shotgun (WGS) entry which is preliminary data.</text>
</comment>
<accession>A0A7Y9I709</accession>
<evidence type="ECO:0000256" key="1">
    <source>
        <dbReference type="ARBA" id="ARBA00022679"/>
    </source>
</evidence>
<keyword evidence="1 4" id="KW-0808">Transferase</keyword>